<dbReference type="Pfam" id="PF14290">
    <property type="entry name" value="SDH5_plant"/>
    <property type="match status" value="1"/>
</dbReference>
<reference evidence="1" key="1">
    <citation type="submission" date="2022-04" db="EMBL/GenBank/DDBJ databases">
        <title>A functionally conserved STORR gene fusion in Papaver species that diverged 16.8 million years ago.</title>
        <authorList>
            <person name="Catania T."/>
        </authorList>
    </citation>
    <scope>NUCLEOTIDE SEQUENCE</scope>
    <source>
        <strain evidence="1">S-188037</strain>
    </source>
</reference>
<accession>A0AAD4XKU8</accession>
<keyword evidence="2" id="KW-1185">Reference proteome</keyword>
<gene>
    <name evidence="1" type="ORF">MKW98_006931</name>
</gene>
<protein>
    <recommendedName>
        <fullName evidence="3">Succinate dehydrogenase subunit 5, mitochondrial</fullName>
    </recommendedName>
</protein>
<dbReference type="GO" id="GO:0006099">
    <property type="term" value="P:tricarboxylic acid cycle"/>
    <property type="evidence" value="ECO:0007669"/>
    <property type="project" value="InterPro"/>
</dbReference>
<dbReference type="PANTHER" id="PTHR36139:SF1">
    <property type="entry name" value="SUCCINATE DEHYDROGENASE SUBUNIT 5, MITOCHONDRIAL"/>
    <property type="match status" value="1"/>
</dbReference>
<evidence type="ECO:0008006" key="3">
    <source>
        <dbReference type="Google" id="ProtNLM"/>
    </source>
</evidence>
<sequence>MEKLGLLRLIYRSSSSACTRSTRFSSAINNNQQHLCNSFFRQYTTASYLKRTFFSLTPGSVSSCSKHISSERGSTFTANLGSRRSFSDDVSHLPTISDPDVQKAFRELMALNWDEIPNAVQDDVKKALSKNTEDKTGKEVLENVFRAAIAVEEFSGMLIQLRMGIDDTLGLSGENSRPLPGELKDALRVVYQRYTAYLDSFSPSETYLRKKVETELGTKMIHLKMRCGGLNSEWGKVTVIGTSGLSGSYIEQRA</sequence>
<comment type="caution">
    <text evidence="1">The sequence shown here is derived from an EMBL/GenBank/DDBJ whole genome shotgun (WGS) entry which is preliminary data.</text>
</comment>
<dbReference type="GO" id="GO:0045273">
    <property type="term" value="C:respiratory chain complex II (succinate dehydrogenase)"/>
    <property type="evidence" value="ECO:0007669"/>
    <property type="project" value="InterPro"/>
</dbReference>
<proteinExistence type="predicted"/>
<evidence type="ECO:0000313" key="1">
    <source>
        <dbReference type="EMBL" id="KAI3922800.1"/>
    </source>
</evidence>
<name>A0AAD4XKU8_9MAGN</name>
<dbReference type="PANTHER" id="PTHR36139">
    <property type="entry name" value="SUCCINATE DEHYDROGENASE SUBUNIT 5, MITOCHONDRIAL"/>
    <property type="match status" value="1"/>
</dbReference>
<dbReference type="AlphaFoldDB" id="A0AAD4XKU8"/>
<dbReference type="InterPro" id="IPR025397">
    <property type="entry name" value="SDH5"/>
</dbReference>
<organism evidence="1 2">
    <name type="scientific">Papaver atlanticum</name>
    <dbReference type="NCBI Taxonomy" id="357466"/>
    <lineage>
        <taxon>Eukaryota</taxon>
        <taxon>Viridiplantae</taxon>
        <taxon>Streptophyta</taxon>
        <taxon>Embryophyta</taxon>
        <taxon>Tracheophyta</taxon>
        <taxon>Spermatophyta</taxon>
        <taxon>Magnoliopsida</taxon>
        <taxon>Ranunculales</taxon>
        <taxon>Papaveraceae</taxon>
        <taxon>Papaveroideae</taxon>
        <taxon>Papaver</taxon>
    </lineage>
</organism>
<dbReference type="EMBL" id="JAJJMB010008592">
    <property type="protein sequence ID" value="KAI3922800.1"/>
    <property type="molecule type" value="Genomic_DNA"/>
</dbReference>
<dbReference type="Proteomes" id="UP001202328">
    <property type="component" value="Unassembled WGS sequence"/>
</dbReference>
<evidence type="ECO:0000313" key="2">
    <source>
        <dbReference type="Proteomes" id="UP001202328"/>
    </source>
</evidence>